<evidence type="ECO:0000313" key="1">
    <source>
        <dbReference type="EMBL" id="MBW8290243.1"/>
    </source>
</evidence>
<dbReference type="EMBL" id="JAHDTB010000039">
    <property type="protein sequence ID" value="MBW8290243.1"/>
    <property type="molecule type" value="Genomic_DNA"/>
</dbReference>
<sequence length="114" mass="12605">MTARERTQLRTSLQKIPIFSIKVHPFNLGLPLQQHLPLAYRALIAVRAIEFDAARGLSGARAQDDENSGLLARCGTPWKRLMVVFDITASADANPLVLIPFGDFCNAFHDLVFG</sequence>
<accession>A0ABS7FJI9</accession>
<dbReference type="RefSeq" id="WP_146008296.1">
    <property type="nucleotide sequence ID" value="NZ_CP142381.1"/>
</dbReference>
<name>A0ABS7FJI9_9NEIS</name>
<reference evidence="1 2" key="1">
    <citation type="submission" date="2021-05" db="EMBL/GenBank/DDBJ databases">
        <title>Draft Whole Genome Sequencing Of Biosensor Chromobacterium violaceum Strain CV026 Reveals A Regulatory RNA In Chromobacterium violaceum Phenotype Regulatory Network.</title>
        <authorList>
            <person name="Hong K.W."/>
            <person name="Chan K.G."/>
            <person name="Chang C.-Y."/>
        </authorList>
    </citation>
    <scope>NUCLEOTIDE SEQUENCE [LARGE SCALE GENOMIC DNA]</scope>
    <source>
        <strain evidence="1 2">ATCC 31532</strain>
    </source>
</reference>
<keyword evidence="2" id="KW-1185">Reference proteome</keyword>
<protein>
    <submittedName>
        <fullName evidence="1">Uncharacterized protein</fullName>
    </submittedName>
</protein>
<organism evidence="1 2">
    <name type="scientific">Chromobacterium subtsugae</name>
    <dbReference type="NCBI Taxonomy" id="251747"/>
    <lineage>
        <taxon>Bacteria</taxon>
        <taxon>Pseudomonadati</taxon>
        <taxon>Pseudomonadota</taxon>
        <taxon>Betaproteobacteria</taxon>
        <taxon>Neisseriales</taxon>
        <taxon>Chromobacteriaceae</taxon>
        <taxon>Chromobacterium</taxon>
    </lineage>
</organism>
<dbReference type="Proteomes" id="UP000711178">
    <property type="component" value="Unassembled WGS sequence"/>
</dbReference>
<comment type="caution">
    <text evidence="1">The sequence shown here is derived from an EMBL/GenBank/DDBJ whole genome shotgun (WGS) entry which is preliminary data.</text>
</comment>
<evidence type="ECO:0000313" key="2">
    <source>
        <dbReference type="Proteomes" id="UP000711178"/>
    </source>
</evidence>
<gene>
    <name evidence="1" type="ORF">KIF53_21625</name>
</gene>
<dbReference type="GeneID" id="89685877"/>
<proteinExistence type="predicted"/>